<dbReference type="PANTHER" id="PTHR19305">
    <property type="entry name" value="SYNAPTOSOMAL ASSOCIATED PROTEIN"/>
    <property type="match status" value="1"/>
</dbReference>
<dbReference type="CDD" id="cd15886">
    <property type="entry name" value="SNARE_SEC9N"/>
    <property type="match status" value="1"/>
</dbReference>
<dbReference type="GO" id="GO:0005484">
    <property type="term" value="F:SNAP receptor activity"/>
    <property type="evidence" value="ECO:0007669"/>
    <property type="project" value="TreeGrafter"/>
</dbReference>
<gene>
    <name evidence="5" type="ORF">B0A54_08923</name>
</gene>
<comment type="similarity">
    <text evidence="1">Belongs to the SNAP-25 family.</text>
</comment>
<dbReference type="SUPFAM" id="SSF58038">
    <property type="entry name" value="SNARE fusion complex"/>
    <property type="match status" value="2"/>
</dbReference>
<name>A0A4U0UY12_9PEZI</name>
<protein>
    <recommendedName>
        <fullName evidence="4">t-SNARE coiled-coil homology domain-containing protein</fullName>
    </recommendedName>
</protein>
<dbReference type="OrthoDB" id="18679at2759"/>
<feature type="compositionally biased region" description="Low complexity" evidence="3">
    <location>
        <begin position="107"/>
        <end position="121"/>
    </location>
</feature>
<feature type="domain" description="T-SNARE coiled-coil homology" evidence="4">
    <location>
        <begin position="435"/>
        <end position="497"/>
    </location>
</feature>
<evidence type="ECO:0000256" key="1">
    <source>
        <dbReference type="ARBA" id="ARBA00009480"/>
    </source>
</evidence>
<proteinExistence type="inferred from homology"/>
<keyword evidence="2" id="KW-0175">Coiled coil</keyword>
<feature type="region of interest" description="Disordered" evidence="3">
    <location>
        <begin position="32"/>
        <end position="257"/>
    </location>
</feature>
<dbReference type="GO" id="GO:0019905">
    <property type="term" value="F:syntaxin binding"/>
    <property type="evidence" value="ECO:0007669"/>
    <property type="project" value="TreeGrafter"/>
</dbReference>
<dbReference type="GO" id="GO:0005886">
    <property type="term" value="C:plasma membrane"/>
    <property type="evidence" value="ECO:0007669"/>
    <property type="project" value="TreeGrafter"/>
</dbReference>
<dbReference type="CDD" id="cd15857">
    <property type="entry name" value="SNARE_SEC9C"/>
    <property type="match status" value="1"/>
</dbReference>
<dbReference type="InterPro" id="IPR000727">
    <property type="entry name" value="T_SNARE_dom"/>
</dbReference>
<dbReference type="GO" id="GO:0006887">
    <property type="term" value="P:exocytosis"/>
    <property type="evidence" value="ECO:0007669"/>
    <property type="project" value="TreeGrafter"/>
</dbReference>
<organism evidence="5 6">
    <name type="scientific">Friedmanniomyces endolithicus</name>
    <dbReference type="NCBI Taxonomy" id="329885"/>
    <lineage>
        <taxon>Eukaryota</taxon>
        <taxon>Fungi</taxon>
        <taxon>Dikarya</taxon>
        <taxon>Ascomycota</taxon>
        <taxon>Pezizomycotina</taxon>
        <taxon>Dothideomycetes</taxon>
        <taxon>Dothideomycetidae</taxon>
        <taxon>Mycosphaerellales</taxon>
        <taxon>Teratosphaeriaceae</taxon>
        <taxon>Friedmanniomyces</taxon>
    </lineage>
</organism>
<feature type="region of interest" description="Disordered" evidence="3">
    <location>
        <begin position="372"/>
        <end position="423"/>
    </location>
</feature>
<dbReference type="EMBL" id="NAJP01000035">
    <property type="protein sequence ID" value="TKA40135.1"/>
    <property type="molecule type" value="Genomic_DNA"/>
</dbReference>
<dbReference type="Gene3D" id="1.20.5.110">
    <property type="match status" value="2"/>
</dbReference>
<feature type="coiled-coil region" evidence="2">
    <location>
        <begin position="320"/>
        <end position="347"/>
    </location>
</feature>
<feature type="compositionally biased region" description="Basic and acidic residues" evidence="3">
    <location>
        <begin position="395"/>
        <end position="407"/>
    </location>
</feature>
<comment type="caution">
    <text evidence="5">The sequence shown here is derived from an EMBL/GenBank/DDBJ whole genome shotgun (WGS) entry which is preliminary data.</text>
</comment>
<feature type="compositionally biased region" description="Polar residues" evidence="3">
    <location>
        <begin position="88"/>
        <end position="98"/>
    </location>
</feature>
<dbReference type="Proteomes" id="UP000310066">
    <property type="component" value="Unassembled WGS sequence"/>
</dbReference>
<feature type="compositionally biased region" description="Basic and acidic residues" evidence="3">
    <location>
        <begin position="372"/>
        <end position="383"/>
    </location>
</feature>
<evidence type="ECO:0000259" key="4">
    <source>
        <dbReference type="PROSITE" id="PS50192"/>
    </source>
</evidence>
<evidence type="ECO:0000313" key="6">
    <source>
        <dbReference type="Proteomes" id="UP000310066"/>
    </source>
</evidence>
<evidence type="ECO:0000256" key="2">
    <source>
        <dbReference type="SAM" id="Coils"/>
    </source>
</evidence>
<dbReference type="GO" id="GO:0031201">
    <property type="term" value="C:SNARE complex"/>
    <property type="evidence" value="ECO:0007669"/>
    <property type="project" value="TreeGrafter"/>
</dbReference>
<dbReference type="AlphaFoldDB" id="A0A4U0UY12"/>
<accession>A0A4U0UY12</accession>
<feature type="compositionally biased region" description="Low complexity" evidence="3">
    <location>
        <begin position="73"/>
        <end position="86"/>
    </location>
</feature>
<evidence type="ECO:0000313" key="5">
    <source>
        <dbReference type="EMBL" id="TKA40135.1"/>
    </source>
</evidence>
<dbReference type="SMART" id="SM00397">
    <property type="entry name" value="t_SNARE"/>
    <property type="match status" value="2"/>
</dbReference>
<reference evidence="5 6" key="1">
    <citation type="submission" date="2017-03" db="EMBL/GenBank/DDBJ databases">
        <title>Genomes of endolithic fungi from Antarctica.</title>
        <authorList>
            <person name="Coleine C."/>
            <person name="Masonjones S."/>
            <person name="Stajich J.E."/>
        </authorList>
    </citation>
    <scope>NUCLEOTIDE SEQUENCE [LARGE SCALE GENOMIC DNA]</scope>
    <source>
        <strain evidence="5 6">CCFEE 5311</strain>
    </source>
</reference>
<feature type="compositionally biased region" description="Basic and acidic residues" evidence="3">
    <location>
        <begin position="39"/>
        <end position="53"/>
    </location>
</feature>
<dbReference type="PANTHER" id="PTHR19305:SF9">
    <property type="entry name" value="SYNAPTOSOMAL-ASSOCIATED PROTEIN 29"/>
    <property type="match status" value="1"/>
</dbReference>
<dbReference type="GO" id="GO:0006906">
    <property type="term" value="P:vesicle fusion"/>
    <property type="evidence" value="ECO:0007669"/>
    <property type="project" value="TreeGrafter"/>
</dbReference>
<sequence>MQLTSSSEAVRLSPSIPATTISFPILNNTSLSNMPFGLKKSEKSGDGDLDKQKSSLFGSKNKASKSPAPPSNNPYAVAPPANDPYARPNTNPYATQNGARDPYAPKSQSSISQPPTSSFGSLTLNSERGAPPSYGQAPPGPNRYEKTPVPQGGYGGGASRYQDQGSYGQPNGYGSDPYGAGSGPSQPRAGGYGGLGRSNSRDTMATDVGRQALFGDAPQRAQQSQQAGVPAAQEQSGDASYGNAGGYGSSQTPGAYGYGEERELTAEELEDQEVEATKGQIKDIKRSDVATTRNAMRIAEQIEQTGRDTLARLGRQGDMLHNAEGHLDRAKFENLRAEEKAKELKTLNRSMFAVHVGNPFTTEKRLQRDIQQELGKRQHERETMQTTREAAYSSEQRKLQAAKDLRDNPAQSAAAPKRSMVDRSKFQFEADSDDDQMEDEIEDNLVGLHSAAKTINKIGRAMGEELTSQNAHLDRISGKTDKVDDQIAMNRARLDRIK</sequence>
<dbReference type="STRING" id="329885.A0A4U0UY12"/>
<dbReference type="PROSITE" id="PS50192">
    <property type="entry name" value="T_SNARE"/>
    <property type="match status" value="1"/>
</dbReference>
<evidence type="ECO:0000256" key="3">
    <source>
        <dbReference type="SAM" id="MobiDB-lite"/>
    </source>
</evidence>